<keyword evidence="4 10" id="KW-0489">Methyltransferase</keyword>
<feature type="binding site" evidence="10">
    <location>
        <begin position="523"/>
        <end position="524"/>
    </location>
    <ligand>
        <name>5-methyltetrahydropteroyltri-L-glutamate</name>
        <dbReference type="ChEBI" id="CHEBI:58207"/>
    </ligand>
</feature>
<feature type="domain" description="Cobalamin-independent methionine synthase MetE N-terminal" evidence="12">
    <location>
        <begin position="4"/>
        <end position="317"/>
    </location>
</feature>
<comment type="similarity">
    <text evidence="3 10">Belongs to the vitamin-B12 independent methionine synthase family.</text>
</comment>
<keyword evidence="5 10" id="KW-0028">Amino-acid biosynthesis</keyword>
<dbReference type="PANTHER" id="PTHR30519">
    <property type="entry name" value="5-METHYLTETRAHYDROPTEROYLTRIGLUTAMATE--HOMOCYSTEINE METHYLTRANSFERASE"/>
    <property type="match status" value="1"/>
</dbReference>
<feature type="binding site" evidence="10">
    <location>
        <position position="607"/>
    </location>
    <ligand>
        <name>L-methionine</name>
        <dbReference type="ChEBI" id="CHEBI:57844"/>
    </ligand>
</feature>
<organism evidence="13 14">
    <name type="scientific">Compostibacter hankyongensis</name>
    <dbReference type="NCBI Taxonomy" id="1007089"/>
    <lineage>
        <taxon>Bacteria</taxon>
        <taxon>Pseudomonadati</taxon>
        <taxon>Bacteroidota</taxon>
        <taxon>Chitinophagia</taxon>
        <taxon>Chitinophagales</taxon>
        <taxon>Chitinophagaceae</taxon>
        <taxon>Compostibacter</taxon>
    </lineage>
</organism>
<evidence type="ECO:0000256" key="9">
    <source>
        <dbReference type="ARBA" id="ARBA00023167"/>
    </source>
</evidence>
<comment type="cofactor">
    <cofactor evidence="10">
        <name>Zn(2+)</name>
        <dbReference type="ChEBI" id="CHEBI:29105"/>
    </cofactor>
    <text evidence="10">Binds 1 zinc ion per subunit.</text>
</comment>
<feature type="binding site" evidence="10">
    <location>
        <position position="569"/>
    </location>
    <ligand>
        <name>5-methyltetrahydropteroyltri-L-glutamate</name>
        <dbReference type="ChEBI" id="CHEBI:58207"/>
    </ligand>
</feature>
<dbReference type="CDD" id="cd03312">
    <property type="entry name" value="CIMS_N_terminal_like"/>
    <property type="match status" value="1"/>
</dbReference>
<comment type="catalytic activity">
    <reaction evidence="10">
        <text>5-methyltetrahydropteroyltri-L-glutamate + L-homocysteine = tetrahydropteroyltri-L-glutamate + L-methionine</text>
        <dbReference type="Rhea" id="RHEA:21196"/>
        <dbReference type="ChEBI" id="CHEBI:57844"/>
        <dbReference type="ChEBI" id="CHEBI:58140"/>
        <dbReference type="ChEBI" id="CHEBI:58199"/>
        <dbReference type="ChEBI" id="CHEBI:58207"/>
        <dbReference type="EC" id="2.1.1.14"/>
    </reaction>
</comment>
<evidence type="ECO:0000313" key="13">
    <source>
        <dbReference type="EMBL" id="GAA4303702.1"/>
    </source>
</evidence>
<comment type="pathway">
    <text evidence="2 10">Amino-acid biosynthesis; L-methionine biosynthesis via de novo pathway; L-methionine from L-homocysteine (MetE route): step 1/1.</text>
</comment>
<dbReference type="Pfam" id="PF01717">
    <property type="entry name" value="Meth_synt_2"/>
    <property type="match status" value="1"/>
</dbReference>
<keyword evidence="9 10" id="KW-0486">Methionine biosynthesis</keyword>
<keyword evidence="10" id="KW-0677">Repeat</keyword>
<evidence type="ECO:0000256" key="5">
    <source>
        <dbReference type="ARBA" id="ARBA00022605"/>
    </source>
</evidence>
<evidence type="ECO:0000256" key="3">
    <source>
        <dbReference type="ARBA" id="ARBA00009553"/>
    </source>
</evidence>
<feature type="domain" description="Cobalamin-independent methionine synthase MetE C-terminal/archaeal" evidence="11">
    <location>
        <begin position="434"/>
        <end position="756"/>
    </location>
</feature>
<name>A0ABP8FHR3_9BACT</name>
<feature type="binding site" evidence="10">
    <location>
        <position position="119"/>
    </location>
    <ligand>
        <name>5-methyltetrahydropteroyltri-L-glutamate</name>
        <dbReference type="ChEBI" id="CHEBI:58207"/>
    </ligand>
</feature>
<evidence type="ECO:0000313" key="14">
    <source>
        <dbReference type="Proteomes" id="UP001501207"/>
    </source>
</evidence>
<feature type="active site" description="Proton donor" evidence="10">
    <location>
        <position position="702"/>
    </location>
</feature>
<feature type="binding site" evidence="10">
    <location>
        <position position="492"/>
    </location>
    <ligand>
        <name>L-methionine</name>
        <dbReference type="ChEBI" id="CHEBI:57844"/>
    </ligand>
</feature>
<dbReference type="CDD" id="cd03311">
    <property type="entry name" value="CIMS_C_terminal_like"/>
    <property type="match status" value="1"/>
</dbReference>
<dbReference type="HAMAP" id="MF_00172">
    <property type="entry name" value="Meth_synth"/>
    <property type="match status" value="1"/>
</dbReference>
<dbReference type="Proteomes" id="UP001501207">
    <property type="component" value="Unassembled WGS sequence"/>
</dbReference>
<evidence type="ECO:0000256" key="4">
    <source>
        <dbReference type="ARBA" id="ARBA00022603"/>
    </source>
</evidence>
<protein>
    <recommendedName>
        <fullName evidence="10">5-methyltetrahydropteroyltriglutamate--homocysteine methyltransferase</fullName>
        <ecNumber evidence="10">2.1.1.14</ecNumber>
    </recommendedName>
    <alternativeName>
        <fullName evidence="10">Cobalamin-independent methionine synthase</fullName>
    </alternativeName>
    <alternativeName>
        <fullName evidence="10">Methionine synthase, vitamin-B12 independent isozyme</fullName>
    </alternativeName>
</protein>
<dbReference type="InterPro" id="IPR038071">
    <property type="entry name" value="UROD/MetE-like_sf"/>
</dbReference>
<dbReference type="Gene3D" id="3.20.20.210">
    <property type="match status" value="2"/>
</dbReference>
<gene>
    <name evidence="10 13" type="primary">metE</name>
    <name evidence="13" type="ORF">GCM10023143_07410</name>
</gene>
<feature type="binding site" evidence="10">
    <location>
        <position position="649"/>
    </location>
    <ligand>
        <name>Zn(2+)</name>
        <dbReference type="ChEBI" id="CHEBI:29105"/>
        <note>catalytic</note>
    </ligand>
</feature>
<dbReference type="SUPFAM" id="SSF51726">
    <property type="entry name" value="UROD/MetE-like"/>
    <property type="match status" value="2"/>
</dbReference>
<evidence type="ECO:0000256" key="8">
    <source>
        <dbReference type="ARBA" id="ARBA00022833"/>
    </source>
</evidence>
<evidence type="ECO:0000259" key="11">
    <source>
        <dbReference type="Pfam" id="PF01717"/>
    </source>
</evidence>
<dbReference type="NCBIfam" id="NF003556">
    <property type="entry name" value="PRK05222.1"/>
    <property type="match status" value="1"/>
</dbReference>
<feature type="binding site" evidence="10">
    <location>
        <position position="673"/>
    </location>
    <ligand>
        <name>Zn(2+)</name>
        <dbReference type="ChEBI" id="CHEBI:29105"/>
        <note>catalytic</note>
    </ligand>
</feature>
<evidence type="ECO:0000256" key="6">
    <source>
        <dbReference type="ARBA" id="ARBA00022679"/>
    </source>
</evidence>
<feature type="binding site" evidence="10">
    <location>
        <position position="492"/>
    </location>
    <ligand>
        <name>L-homocysteine</name>
        <dbReference type="ChEBI" id="CHEBI:58199"/>
    </ligand>
</feature>
<dbReference type="InterPro" id="IPR013215">
    <property type="entry name" value="Cbl-indep_Met_Synth_N"/>
</dbReference>
<dbReference type="EMBL" id="BAABFN010000001">
    <property type="protein sequence ID" value="GAA4303702.1"/>
    <property type="molecule type" value="Genomic_DNA"/>
</dbReference>
<proteinExistence type="inferred from homology"/>
<sequence length="767" mass="86340">MLKNNLGYPRIGAQRQLKKACEQYWAGKTGREALSGVARQLQEEHWKLQLQAGIDLIPCNDFSYYDHVLDMSLLLGAIPERYTPVVTDVKGNTETDLYFAMARGYQRDGLDITAMEMTKWFDTNYHYIVPEFTAGQQFRLFSNKVFDAFSGARQVTGKIPKPVLIGPVSYLLLGKEKEAGFRKIDLISRLVPVYVELLNRLQSYGAGWVQLDEPFLAMDLDEAEKAAYEYAYREISRSCKGIKILLTTYFEGLRENASLAAGLPVSALHIDLVRAPEQLDAVLKTIPGSLSLSLGVVDGRNIWKNDYRSSLALIEKTVAAIGSERTMIAPSCSLLHTPFDLDLETDIPGEVKNWMAFARQKLQELDELYRIAAGETALLEANRLARESRRASARIHNPAVKARIAAMSEADARRHSGFDVRQPLQHKRFGLPRFPTTTIGSFPQTDDIRRLRAALKKGLLTPEQYDAEIEKATVEVIRWQEEAGLDVLVHGEYERNDMVEYFGEQLDGFLFTRNGWVQSYGSRCVKPPVIYGDVSRPGDMTVRWSRFAQSHTERPVKGMLTGPVTILQWSFVRDDQSRRETTNQIAFAIRDEVNALEKAGIGMIQIDEPAIREGLPLRREDRQNYLEWAVKSFRISAAGVQDETQIHTHMCYSEFNDIIEHIAAMDADVITIETSRSQMELLEAFAGFRYPNEIGPGVYDIHSPRVPSVAEMLGLLEKAAALLPAGNLWVNPDCGLKTRKWPETAAALENMVQAAREARRRVGSGVA</sequence>
<feature type="binding site" evidence="10">
    <location>
        <begin position="439"/>
        <end position="441"/>
    </location>
    <ligand>
        <name>L-homocysteine</name>
        <dbReference type="ChEBI" id="CHEBI:58199"/>
    </ligand>
</feature>
<comment type="caution">
    <text evidence="10">Lacks conserved residue(s) required for the propagation of feature annotation.</text>
</comment>
<dbReference type="EC" id="2.1.1.14" evidence="10"/>
<evidence type="ECO:0000256" key="10">
    <source>
        <dbReference type="HAMAP-Rule" id="MF_00172"/>
    </source>
</evidence>
<feature type="binding site" evidence="10">
    <location>
        <begin position="439"/>
        <end position="441"/>
    </location>
    <ligand>
        <name>L-methionine</name>
        <dbReference type="ChEBI" id="CHEBI:57844"/>
    </ligand>
</feature>
<feature type="binding site" evidence="10">
    <location>
        <position position="651"/>
    </location>
    <ligand>
        <name>Zn(2+)</name>
        <dbReference type="ChEBI" id="CHEBI:29105"/>
        <note>catalytic</note>
    </ligand>
</feature>
<feature type="binding site" evidence="10">
    <location>
        <position position="613"/>
    </location>
    <ligand>
        <name>5-methyltetrahydropteroyltri-L-glutamate</name>
        <dbReference type="ChEBI" id="CHEBI:58207"/>
    </ligand>
</feature>
<keyword evidence="8 10" id="KW-0862">Zinc</keyword>
<evidence type="ECO:0000256" key="7">
    <source>
        <dbReference type="ARBA" id="ARBA00022723"/>
    </source>
</evidence>
<reference evidence="14" key="1">
    <citation type="journal article" date="2019" name="Int. J. Syst. Evol. Microbiol.">
        <title>The Global Catalogue of Microorganisms (GCM) 10K type strain sequencing project: providing services to taxonomists for standard genome sequencing and annotation.</title>
        <authorList>
            <consortium name="The Broad Institute Genomics Platform"/>
            <consortium name="The Broad Institute Genome Sequencing Center for Infectious Disease"/>
            <person name="Wu L."/>
            <person name="Ma J."/>
        </authorList>
    </citation>
    <scope>NUCLEOTIDE SEQUENCE [LARGE SCALE GENOMIC DNA]</scope>
    <source>
        <strain evidence="14">JCM 17664</strain>
    </source>
</reference>
<evidence type="ECO:0000256" key="1">
    <source>
        <dbReference type="ARBA" id="ARBA00002777"/>
    </source>
</evidence>
<dbReference type="PIRSF" id="PIRSF000382">
    <property type="entry name" value="MeTrfase_B12_ind"/>
    <property type="match status" value="1"/>
</dbReference>
<dbReference type="NCBIfam" id="TIGR01371">
    <property type="entry name" value="met_syn_B12ind"/>
    <property type="match status" value="1"/>
</dbReference>
<evidence type="ECO:0000259" key="12">
    <source>
        <dbReference type="Pfam" id="PF08267"/>
    </source>
</evidence>
<feature type="binding site" evidence="10">
    <location>
        <position position="607"/>
    </location>
    <ligand>
        <name>L-homocysteine</name>
        <dbReference type="ChEBI" id="CHEBI:58199"/>
    </ligand>
</feature>
<keyword evidence="7 10" id="KW-0479">Metal-binding</keyword>
<keyword evidence="14" id="KW-1185">Reference proteome</keyword>
<dbReference type="Pfam" id="PF08267">
    <property type="entry name" value="Meth_synt_1"/>
    <property type="match status" value="1"/>
</dbReference>
<dbReference type="RefSeq" id="WP_344975539.1">
    <property type="nucleotide sequence ID" value="NZ_BAABFN010000001.1"/>
</dbReference>
<comment type="caution">
    <text evidence="13">The sequence shown here is derived from an EMBL/GenBank/DDBJ whole genome shotgun (WGS) entry which is preliminary data.</text>
</comment>
<feature type="binding site" evidence="10">
    <location>
        <position position="734"/>
    </location>
    <ligand>
        <name>Zn(2+)</name>
        <dbReference type="ChEBI" id="CHEBI:29105"/>
        <note>catalytic</note>
    </ligand>
</feature>
<evidence type="ECO:0000256" key="2">
    <source>
        <dbReference type="ARBA" id="ARBA00004681"/>
    </source>
</evidence>
<keyword evidence="6 10" id="KW-0808">Transferase</keyword>
<comment type="function">
    <text evidence="1 10">Catalyzes the transfer of a methyl group from 5-methyltetrahydrofolate to homocysteine resulting in methionine formation.</text>
</comment>
<accession>A0ABP8FHR3</accession>
<dbReference type="InterPro" id="IPR006276">
    <property type="entry name" value="Cobalamin-indep_Met_synthase"/>
</dbReference>
<dbReference type="InterPro" id="IPR002629">
    <property type="entry name" value="Met_Synth_C/arc"/>
</dbReference>